<dbReference type="EMBL" id="SMOG01000004">
    <property type="protein sequence ID" value="TDF73654.1"/>
    <property type="molecule type" value="Genomic_DNA"/>
</dbReference>
<protein>
    <submittedName>
        <fullName evidence="1">TonB-dependent receptor</fullName>
    </submittedName>
</protein>
<dbReference type="Proteomes" id="UP000294588">
    <property type="component" value="Unassembled WGS sequence"/>
</dbReference>
<reference evidence="1" key="1">
    <citation type="submission" date="2019-03" db="EMBL/GenBank/DDBJ databases">
        <title>Candidatus Syntrophosphaera thermopropionivorans: a novel player in syntrophic propionate oxidation during anaerobic digestion.</title>
        <authorList>
            <person name="Dyksma S."/>
        </authorList>
    </citation>
    <scope>NUCLEOTIDE SEQUENCE</scope>
    <source>
        <strain evidence="1">W5</strain>
    </source>
</reference>
<evidence type="ECO:0000313" key="1">
    <source>
        <dbReference type="EMBL" id="TDF73654.1"/>
    </source>
</evidence>
<accession>A0AC61QJY1</accession>
<organism evidence="1 2">
    <name type="scientific">Candidatus Syntrophosphaera thermopropionivorans</name>
    <dbReference type="NCBI Taxonomy" id="2593015"/>
    <lineage>
        <taxon>Bacteria</taxon>
        <taxon>Pseudomonadati</taxon>
        <taxon>Candidatus Cloacimonadota</taxon>
        <taxon>Candidatus Cloacimonadia</taxon>
        <taxon>Candidatus Cloacimonadales</taxon>
        <taxon>Candidatus Cloacimonadaceae</taxon>
        <taxon>Candidatus Syntrophosphaera</taxon>
    </lineage>
</organism>
<comment type="caution">
    <text evidence="1">The sequence shown here is derived from an EMBL/GenBank/DDBJ whole genome shotgun (WGS) entry which is preliminary data.</text>
</comment>
<name>A0AC61QJY1_9BACT</name>
<sequence length="780" mass="89183">MNKWEEMQKKILLMVLIIFLCGILYCATISGFVSRADSGEPIQYVNVYIADTKIGCQTNKKGYYVLNLQQTGDFILTFSLVSYKKETVPITIKNLNDHLIINMQLVKSSVELSPVIVKGTKDESDGPIIQPSTLHQTRQDIQMVVAPMEADVFRAVLAVPGVVPISDFFAGLYVRGGSPDQNLILLDNTEVYNPNHFGGIFSTFNTDAVESIELIKGGYPAKYGGRMSSVLDVTERDGNRKFYEGVGRLSLISASATAEGPWIIDSQSVSFMASFRRTYLEMLKMIISDLPDYYFYDGHIKINWDIDTNNKLSVSGYYGKDMLSYDITPIMDLDWGNSILSAQWMHLFSPQLFSQFIISGSQYNNSIDEVSAEGMNIFQSKNYIRDLTAKGTLNWKPSNHHDIETGIELKFNDTDLKMGTTYQIAQNALPQAAITSLTSSAFTQDTWVINELWTLQPGLRVNWYKTLKEEPAPVPAASYFNLEPRISLKRNLDVGESIYLNFGVYHQYLSLLGLYINSPYDVWLPIDGSVKPGVSHHYILGYNRALSRHFQWDVELYYKTYNHLKEFNTNTFFNWNSETGTLSDAVNTGKGYSYGAELMLRNDWKGLKGYLGYSYSETKRKIDNVNIDPYTGEPQYFYPRYDRTHTVSLVENYNISQNTGWQIGNADMIVGMNFSYNSGQPSEIPERIFFDGENFQLIYSYQDRVRLPEYLRLDLSVHLQWNTFWGSIEPYLEIINVFNHKNVSFRFYDVQMNEDGTLKLVTRDGTQFPFLPFIGVNVRW</sequence>
<keyword evidence="2" id="KW-1185">Reference proteome</keyword>
<evidence type="ECO:0000313" key="2">
    <source>
        <dbReference type="Proteomes" id="UP000294588"/>
    </source>
</evidence>
<gene>
    <name evidence="1" type="ORF">E0946_02530</name>
</gene>
<proteinExistence type="predicted"/>
<keyword evidence="1" id="KW-0675">Receptor</keyword>